<evidence type="ECO:0008006" key="5">
    <source>
        <dbReference type="Google" id="ProtNLM"/>
    </source>
</evidence>
<reference evidence="4" key="1">
    <citation type="submission" date="2010-05" db="EMBL/GenBank/DDBJ databases">
        <title>The complete genome of Truepera radiovictris DSM 17093.</title>
        <authorList>
            <consortium name="US DOE Joint Genome Institute (JGI-PGF)"/>
            <person name="Lucas S."/>
            <person name="Copeland A."/>
            <person name="Lapidus A."/>
            <person name="Glavina del Rio T."/>
            <person name="Dalin E."/>
            <person name="Tice H."/>
            <person name="Bruce D."/>
            <person name="Goodwin L."/>
            <person name="Pitluck S."/>
            <person name="Kyrpides N."/>
            <person name="Mavromatis K."/>
            <person name="Ovchinnikova G."/>
            <person name="Munk A.C."/>
            <person name="Detter J.C."/>
            <person name="Han C."/>
            <person name="Tapia R."/>
            <person name="Land M."/>
            <person name="Hauser L."/>
            <person name="Markowitz V."/>
            <person name="Cheng J.-F."/>
            <person name="Hugenholtz P."/>
            <person name="Woyke T."/>
            <person name="Wu D."/>
            <person name="Tindall B."/>
            <person name="Pomrenke H.G."/>
            <person name="Brambilla E."/>
            <person name="Klenk H.-P."/>
            <person name="Eisen J.A."/>
        </authorList>
    </citation>
    <scope>NUCLEOTIDE SEQUENCE [LARGE SCALE GENOMIC DNA]</scope>
    <source>
        <strain evidence="4">DSM 17093 / CIP 108686 / LMG 22925 / RQ-24</strain>
    </source>
</reference>
<evidence type="ECO:0000259" key="1">
    <source>
        <dbReference type="Pfam" id="PF05598"/>
    </source>
</evidence>
<dbReference type="AlphaFoldDB" id="D7CX63"/>
<dbReference type="NCBIfam" id="NF033551">
    <property type="entry name" value="transpos_IS1182"/>
    <property type="match status" value="1"/>
</dbReference>
<dbReference type="EMBL" id="CP002049">
    <property type="protein sequence ID" value="ADI13187.1"/>
    <property type="molecule type" value="Genomic_DNA"/>
</dbReference>
<dbReference type="InterPro" id="IPR025668">
    <property type="entry name" value="Tnp_DDE_dom"/>
</dbReference>
<dbReference type="InterPro" id="IPR047629">
    <property type="entry name" value="IS1182_transpos"/>
</dbReference>
<dbReference type="Pfam" id="PF13751">
    <property type="entry name" value="DDE_Tnp_1_6"/>
    <property type="match status" value="1"/>
</dbReference>
<feature type="domain" description="Transposase DDE" evidence="2">
    <location>
        <begin position="396"/>
        <end position="519"/>
    </location>
</feature>
<organism evidence="3 4">
    <name type="scientific">Truepera radiovictrix (strain DSM 17093 / CIP 108686 / LMG 22925 / RQ-24)</name>
    <dbReference type="NCBI Taxonomy" id="649638"/>
    <lineage>
        <taxon>Bacteria</taxon>
        <taxon>Thermotogati</taxon>
        <taxon>Deinococcota</taxon>
        <taxon>Deinococci</taxon>
        <taxon>Trueperales</taxon>
        <taxon>Trueperaceae</taxon>
        <taxon>Truepera</taxon>
    </lineage>
</organism>
<gene>
    <name evidence="3" type="ordered locus">Trad_0044</name>
</gene>
<dbReference type="KEGG" id="tra:Trad_0044"/>
<sequence length="541" mass="61029">MLKPQPVPPVPEMTARAAHAAFPKGHCYLTLRDELGTIFTDDMFADLFPTVGRPAEAPWRLALVTIVQFAEGLSDRDVADAVRDRITLKYLLGLEYDDSGFDYSILSRFRDRLVEGNSVAILLDALVEASRKAGLIKHRGKVRTDATHILAKIRELSRLELVGETLRHALNEIAKAAPEWLRALAPDDWYKRYAKRFEEESYRSRYKQGPGYSAQVGRDGFLLMTAVYSADAPTGLGNLKAVELLRRCWLEQFMVEGDEVKMRKGGNMPPSAARLESPYDAEAHYGVNGGLSWVGYKVHYTESCDEDAPHLVVHVDTTEAAMADLVRVTPIHEQLKQRQLLPAEHFVDNQYVTSKLLVDSKKHYSVELVGPIKPHYEAKGFGIGEFKIDWEHKVVTCPGGEQSTRWRPEVPKSGRAQITVRFAPSDCRACSLNDRCAKNTTRVGRTLALLPREQYEAREAVKQKQHTQEWLARYQIRTGSEGTFSQAVSAGLRQSRYYGLNKNHLQNVAIAAGMNFQRLSDWFEEIPRAQTRTSRFAALRA</sequence>
<evidence type="ECO:0000313" key="3">
    <source>
        <dbReference type="EMBL" id="ADI13187.1"/>
    </source>
</evidence>
<proteinExistence type="predicted"/>
<dbReference type="Proteomes" id="UP000000379">
    <property type="component" value="Chromosome"/>
</dbReference>
<dbReference type="RefSeq" id="WP_013176567.1">
    <property type="nucleotide sequence ID" value="NC_014221.1"/>
</dbReference>
<reference evidence="3 4" key="2">
    <citation type="journal article" date="2011" name="Stand. Genomic Sci.">
        <title>Complete genome sequence of Truepera radiovictrix type strain (RQ-24).</title>
        <authorList>
            <person name="Ivanova N."/>
            <person name="Rohde C."/>
            <person name="Munk C."/>
            <person name="Nolan M."/>
            <person name="Lucas S."/>
            <person name="Del Rio T.G."/>
            <person name="Tice H."/>
            <person name="Deshpande S."/>
            <person name="Cheng J.F."/>
            <person name="Tapia R."/>
            <person name="Han C."/>
            <person name="Goodwin L."/>
            <person name="Pitluck S."/>
            <person name="Liolios K."/>
            <person name="Mavromatis K."/>
            <person name="Mikhailova N."/>
            <person name="Pati A."/>
            <person name="Chen A."/>
            <person name="Palaniappan K."/>
            <person name="Land M."/>
            <person name="Hauser L."/>
            <person name="Chang Y.J."/>
            <person name="Jeffries C.D."/>
            <person name="Brambilla E."/>
            <person name="Rohde M."/>
            <person name="Goker M."/>
            <person name="Tindall B.J."/>
            <person name="Woyke T."/>
            <person name="Bristow J."/>
            <person name="Eisen J.A."/>
            <person name="Markowitz V."/>
            <person name="Hugenholtz P."/>
            <person name="Kyrpides N.C."/>
            <person name="Klenk H.P."/>
            <person name="Lapidus A."/>
        </authorList>
    </citation>
    <scope>NUCLEOTIDE SEQUENCE [LARGE SCALE GENOMIC DNA]</scope>
    <source>
        <strain evidence="4">DSM 17093 / CIP 108686 / LMG 22925 / RQ-24</strain>
    </source>
</reference>
<keyword evidence="4" id="KW-1185">Reference proteome</keyword>
<dbReference type="eggNOG" id="COG3039">
    <property type="taxonomic scope" value="Bacteria"/>
</dbReference>
<dbReference type="PANTHER" id="PTHR35604">
    <property type="entry name" value="TRANSPOSASE INSH FOR INSERTION SEQUENCE ELEMENT IS5A-RELATED"/>
    <property type="match status" value="1"/>
</dbReference>
<dbReference type="HOGENOM" id="CLU_028885_2_0_0"/>
<evidence type="ECO:0000313" key="4">
    <source>
        <dbReference type="Proteomes" id="UP000000379"/>
    </source>
</evidence>
<dbReference type="STRING" id="649638.Trad_0044"/>
<evidence type="ECO:0000259" key="2">
    <source>
        <dbReference type="Pfam" id="PF13751"/>
    </source>
</evidence>
<accession>D7CX63</accession>
<dbReference type="PANTHER" id="PTHR35604:SF2">
    <property type="entry name" value="TRANSPOSASE INSH FOR INSERTION SEQUENCE ELEMENT IS5A-RELATED"/>
    <property type="match status" value="1"/>
</dbReference>
<dbReference type="InterPro" id="IPR008490">
    <property type="entry name" value="Transposase_InsH_N"/>
</dbReference>
<name>D7CX63_TRURR</name>
<dbReference type="Pfam" id="PF05598">
    <property type="entry name" value="DUF772"/>
    <property type="match status" value="1"/>
</dbReference>
<dbReference type="OrthoDB" id="4334464at2"/>
<protein>
    <recommendedName>
        <fullName evidence="5">Transposase IS4 family protein</fullName>
    </recommendedName>
</protein>
<feature type="domain" description="Transposase InsH N-terminal" evidence="1">
    <location>
        <begin position="20"/>
        <end position="112"/>
    </location>
</feature>